<keyword evidence="3 10" id="KW-0813">Transport</keyword>
<dbReference type="PRINTS" id="PR00811">
    <property type="entry name" value="BCTERIALGSPD"/>
</dbReference>
<dbReference type="InterPro" id="IPR005644">
    <property type="entry name" value="NolW-like"/>
</dbReference>
<feature type="compositionally biased region" description="Low complexity" evidence="11">
    <location>
        <begin position="723"/>
        <end position="732"/>
    </location>
</feature>
<dbReference type="NCBIfam" id="TIGR02517">
    <property type="entry name" value="type_II_gspD"/>
    <property type="match status" value="1"/>
</dbReference>
<evidence type="ECO:0000256" key="7">
    <source>
        <dbReference type="ARBA" id="ARBA00022927"/>
    </source>
</evidence>
<keyword evidence="17" id="KW-1185">Reference proteome</keyword>
<keyword evidence="5" id="KW-0812">Transmembrane</keyword>
<keyword evidence="9" id="KW-0998">Cell outer membrane</keyword>
<dbReference type="AlphaFoldDB" id="A0A4Y9SF75"/>
<evidence type="ECO:0000256" key="11">
    <source>
        <dbReference type="SAM" id="MobiDB-lite"/>
    </source>
</evidence>
<evidence type="ECO:0000313" key="16">
    <source>
        <dbReference type="EMBL" id="TFW22155.1"/>
    </source>
</evidence>
<comment type="similarity">
    <text evidence="2">Belongs to the bacterial secretin family. GSP D subfamily.</text>
</comment>
<feature type="domain" description="NolW-like" evidence="14">
    <location>
        <begin position="280"/>
        <end position="405"/>
    </location>
</feature>
<dbReference type="GO" id="GO:0015627">
    <property type="term" value="C:type II protein secretion system complex"/>
    <property type="evidence" value="ECO:0007669"/>
    <property type="project" value="InterPro"/>
</dbReference>
<reference evidence="16 17" key="1">
    <citation type="submission" date="2019-03" db="EMBL/GenBank/DDBJ databases">
        <title>Draft Genome Sequence of Massilia arenosa sp. nov., a Novel Massilia Species Isolated from a Sandy-loam Maize Soil.</title>
        <authorList>
            <person name="Raths R."/>
            <person name="Peta V."/>
            <person name="Bucking H."/>
        </authorList>
    </citation>
    <scope>NUCLEOTIDE SEQUENCE [LARGE SCALE GENOMIC DNA]</scope>
    <source>
        <strain evidence="16 17">MC02</strain>
    </source>
</reference>
<dbReference type="InterPro" id="IPR038591">
    <property type="entry name" value="NolW-like_sf"/>
</dbReference>
<proteinExistence type="inferred from homology"/>
<evidence type="ECO:0000256" key="10">
    <source>
        <dbReference type="RuleBase" id="RU004004"/>
    </source>
</evidence>
<dbReference type="InterPro" id="IPR013356">
    <property type="entry name" value="T2SS_GspD"/>
</dbReference>
<feature type="chain" id="PRO_5021477285" evidence="12">
    <location>
        <begin position="40"/>
        <end position="732"/>
    </location>
</feature>
<evidence type="ECO:0000256" key="8">
    <source>
        <dbReference type="ARBA" id="ARBA00023136"/>
    </source>
</evidence>
<dbReference type="EMBL" id="SPVF01000109">
    <property type="protein sequence ID" value="TFW22155.1"/>
    <property type="molecule type" value="Genomic_DNA"/>
</dbReference>
<evidence type="ECO:0000256" key="2">
    <source>
        <dbReference type="ARBA" id="ARBA00006980"/>
    </source>
</evidence>
<dbReference type="InterPro" id="IPR050810">
    <property type="entry name" value="Bact_Secretion_Sys_Channel"/>
</dbReference>
<feature type="domain" description="Type II/III secretion system secretin-like" evidence="13">
    <location>
        <begin position="488"/>
        <end position="655"/>
    </location>
</feature>
<feature type="domain" description="NolW-like" evidence="14">
    <location>
        <begin position="208"/>
        <end position="275"/>
    </location>
</feature>
<evidence type="ECO:0000256" key="4">
    <source>
        <dbReference type="ARBA" id="ARBA00022452"/>
    </source>
</evidence>
<dbReference type="Gene3D" id="3.30.1370.120">
    <property type="match status" value="3"/>
</dbReference>
<dbReference type="InterPro" id="IPR001775">
    <property type="entry name" value="GspD/PilQ"/>
</dbReference>
<feature type="domain" description="NolW-like" evidence="14">
    <location>
        <begin position="143"/>
        <end position="201"/>
    </location>
</feature>
<feature type="signal peptide" evidence="12">
    <location>
        <begin position="1"/>
        <end position="39"/>
    </location>
</feature>
<feature type="compositionally biased region" description="Low complexity" evidence="11">
    <location>
        <begin position="321"/>
        <end position="335"/>
    </location>
</feature>
<dbReference type="OrthoDB" id="9775455at2"/>
<evidence type="ECO:0000256" key="6">
    <source>
        <dbReference type="ARBA" id="ARBA00022729"/>
    </source>
</evidence>
<sequence>MMTKTIPATTLRRLKSLSAAALLCCAAAGPAVLPVLAHAQETAALNFVGADMESVIKAVGHYTGVTFIIDPRVKGTLTLTSEKSLTKSQAFALLTSALRLQGYAVVTGDGYAKVVPEADAKLQSSPTAVGVGKTRVQGDQIATQVYHLQFESAATLVAVLRPLISPNNSISADPVNNALVITDYADNLRRLSKIIAALDAPLGADLDVIPIRNAVASDIATMVNRLMEPSGQEAATGRVSVVADPRTNSVILKAPSAARAGLARALIRKLDAETSQAGNVHVVYLKNADATRLAQTLRAVVSGDSSQVPAQQTGTQGGSVGSMSGSTSGTNTSQGGAQGGLGGGGSQQATTLGQQNAQMTGSGAGGAAGFIQADASTNTLIITASDSVYRNLRGVIDMLDVRRAQVYIESLVVEVSSNKAAEFGVQWLGLSGDDNSKYRVGTLQNYDISGGNSLAQIVGAKTPPVGFSIGILKNINGELGLGAIAHMLEQDGNANILSTPNIVTLDNELATIKVGQNVPIISGTFTTSVSGGSNGNPFQTIDRRDVGLTMKIRPQISEGGTIKMAIYHETSSVDKTTLANPAGVTTNVRVIENNVIADNGQIFVLGGLIEDNEGDGEQKVRGLGDIPILGNLFKYRTRNRVKTNLMVFLRPVIMRSKEESSSIAVDRYQYMRATGAAYQPKNDTVLMPNLGAPVLPELREGQPAAGSGMVPLPAPVPPPSVPSPGAAPAMQK</sequence>
<dbReference type="Pfam" id="PF03958">
    <property type="entry name" value="Secretin_N"/>
    <property type="match status" value="3"/>
</dbReference>
<name>A0A4Y9SF75_9BURK</name>
<evidence type="ECO:0000313" key="17">
    <source>
        <dbReference type="Proteomes" id="UP000298438"/>
    </source>
</evidence>
<feature type="compositionally biased region" description="Pro residues" evidence="11">
    <location>
        <begin position="712"/>
        <end position="722"/>
    </location>
</feature>
<keyword evidence="6 12" id="KW-0732">Signal</keyword>
<dbReference type="InterPro" id="IPR049371">
    <property type="entry name" value="GspD-like_N0"/>
</dbReference>
<evidence type="ECO:0000256" key="9">
    <source>
        <dbReference type="ARBA" id="ARBA00023237"/>
    </source>
</evidence>
<protein>
    <submittedName>
        <fullName evidence="16">Type II secretion system protein GspD</fullName>
    </submittedName>
</protein>
<dbReference type="InterPro" id="IPR004846">
    <property type="entry name" value="T2SS/T3SS_dom"/>
</dbReference>
<dbReference type="GO" id="GO:0009279">
    <property type="term" value="C:cell outer membrane"/>
    <property type="evidence" value="ECO:0007669"/>
    <property type="project" value="UniProtKB-SubCell"/>
</dbReference>
<feature type="compositionally biased region" description="Gly residues" evidence="11">
    <location>
        <begin position="336"/>
        <end position="346"/>
    </location>
</feature>
<feature type="region of interest" description="Disordered" evidence="11">
    <location>
        <begin position="699"/>
        <end position="732"/>
    </location>
</feature>
<dbReference type="PANTHER" id="PTHR30332">
    <property type="entry name" value="PROBABLE GENERAL SECRETION PATHWAY PROTEIN D"/>
    <property type="match status" value="1"/>
</dbReference>
<feature type="domain" description="GspD-like N0" evidence="15">
    <location>
        <begin position="45"/>
        <end position="114"/>
    </location>
</feature>
<evidence type="ECO:0000256" key="5">
    <source>
        <dbReference type="ARBA" id="ARBA00022692"/>
    </source>
</evidence>
<evidence type="ECO:0000256" key="3">
    <source>
        <dbReference type="ARBA" id="ARBA00022448"/>
    </source>
</evidence>
<dbReference type="GO" id="GO:0015628">
    <property type="term" value="P:protein secretion by the type II secretion system"/>
    <property type="evidence" value="ECO:0007669"/>
    <property type="project" value="InterPro"/>
</dbReference>
<evidence type="ECO:0000256" key="12">
    <source>
        <dbReference type="SAM" id="SignalP"/>
    </source>
</evidence>
<comment type="subcellular location">
    <subcellularLocation>
        <location evidence="1 10">Cell outer membrane</location>
    </subcellularLocation>
</comment>
<accession>A0A4Y9SF75</accession>
<evidence type="ECO:0000259" key="13">
    <source>
        <dbReference type="Pfam" id="PF00263"/>
    </source>
</evidence>
<organism evidence="16 17">
    <name type="scientific">Zemynaea arenosa</name>
    <dbReference type="NCBI Taxonomy" id="2561931"/>
    <lineage>
        <taxon>Bacteria</taxon>
        <taxon>Pseudomonadati</taxon>
        <taxon>Pseudomonadota</taxon>
        <taxon>Betaproteobacteria</taxon>
        <taxon>Burkholderiales</taxon>
        <taxon>Oxalobacteraceae</taxon>
        <taxon>Telluria group</taxon>
        <taxon>Zemynaea</taxon>
    </lineage>
</organism>
<dbReference type="Pfam" id="PF21305">
    <property type="entry name" value="type_II_gspD_N0"/>
    <property type="match status" value="1"/>
</dbReference>
<keyword evidence="8" id="KW-0472">Membrane</keyword>
<evidence type="ECO:0000256" key="1">
    <source>
        <dbReference type="ARBA" id="ARBA00004442"/>
    </source>
</evidence>
<keyword evidence="7" id="KW-0653">Protein transport</keyword>
<evidence type="ECO:0000259" key="15">
    <source>
        <dbReference type="Pfam" id="PF21305"/>
    </source>
</evidence>
<dbReference type="Proteomes" id="UP000298438">
    <property type="component" value="Unassembled WGS sequence"/>
</dbReference>
<comment type="caution">
    <text evidence="16">The sequence shown here is derived from an EMBL/GenBank/DDBJ whole genome shotgun (WGS) entry which is preliminary data.</text>
</comment>
<feature type="region of interest" description="Disordered" evidence="11">
    <location>
        <begin position="302"/>
        <end position="358"/>
    </location>
</feature>
<dbReference type="RefSeq" id="WP_135206752.1">
    <property type="nucleotide sequence ID" value="NZ_SPVF01000109.1"/>
</dbReference>
<dbReference type="Pfam" id="PF00263">
    <property type="entry name" value="Secretin"/>
    <property type="match status" value="1"/>
</dbReference>
<dbReference type="PANTHER" id="PTHR30332:SF24">
    <property type="entry name" value="SECRETIN GSPD-RELATED"/>
    <property type="match status" value="1"/>
</dbReference>
<gene>
    <name evidence="16" type="primary">gspD</name>
    <name evidence="16" type="ORF">E4L96_08325</name>
</gene>
<keyword evidence="4" id="KW-1134">Transmembrane beta strand</keyword>
<evidence type="ECO:0000259" key="14">
    <source>
        <dbReference type="Pfam" id="PF03958"/>
    </source>
</evidence>